<comment type="caution">
    <text evidence="1">The sequence shown here is derived from an EMBL/GenBank/DDBJ whole genome shotgun (WGS) entry which is preliminary data.</text>
</comment>
<gene>
    <name evidence="1" type="ORF">L3Q82_010237</name>
</gene>
<organism evidence="1 2">
    <name type="scientific">Scortum barcoo</name>
    <name type="common">barcoo grunter</name>
    <dbReference type="NCBI Taxonomy" id="214431"/>
    <lineage>
        <taxon>Eukaryota</taxon>
        <taxon>Metazoa</taxon>
        <taxon>Chordata</taxon>
        <taxon>Craniata</taxon>
        <taxon>Vertebrata</taxon>
        <taxon>Euteleostomi</taxon>
        <taxon>Actinopterygii</taxon>
        <taxon>Neopterygii</taxon>
        <taxon>Teleostei</taxon>
        <taxon>Neoteleostei</taxon>
        <taxon>Acanthomorphata</taxon>
        <taxon>Eupercaria</taxon>
        <taxon>Centrarchiformes</taxon>
        <taxon>Terapontoidei</taxon>
        <taxon>Terapontidae</taxon>
        <taxon>Scortum</taxon>
    </lineage>
</organism>
<name>A0ACB8WEE4_9TELE</name>
<accession>A0ACB8WEE4</accession>
<dbReference type="Proteomes" id="UP000831701">
    <property type="component" value="Chromosome 12"/>
</dbReference>
<proteinExistence type="predicted"/>
<keyword evidence="2" id="KW-1185">Reference proteome</keyword>
<evidence type="ECO:0000313" key="1">
    <source>
        <dbReference type="EMBL" id="KAI3365123.1"/>
    </source>
</evidence>
<protein>
    <submittedName>
        <fullName evidence="1">Uncharacterized protein</fullName>
    </submittedName>
</protein>
<evidence type="ECO:0000313" key="2">
    <source>
        <dbReference type="Proteomes" id="UP000831701"/>
    </source>
</evidence>
<sequence>MSLHEGGGALTSGRPVRAPAAGFISTPGADQGVSDLQGDLSLSTSPASPLPPPPPGSTMNGHCNGKVHHDAAPEDFHLHRALILDAKKKPAAHRKPHDTSRKEAEDKSRLPALEAAYTSILRELGEDADRQGLLRTPLRAAKAMQFLTKGYHETVDDILNDAIFDEDHDEMVIVKDIDMFSLCEHHLVPFYGKVHIGYIPNKKVVGLSKLARIVEIFSRRLQVQERLTKQIAMGISEALQPKGVAVVIEASHMCMVMRGVQKMNSRTVTSTMLGVYLEDPKTREEFLTLSKHF</sequence>
<reference evidence="1" key="1">
    <citation type="submission" date="2022-04" db="EMBL/GenBank/DDBJ databases">
        <title>Jade perch genome.</title>
        <authorList>
            <person name="Chao B."/>
        </authorList>
    </citation>
    <scope>NUCLEOTIDE SEQUENCE</scope>
    <source>
        <strain evidence="1">CB-2022</strain>
    </source>
</reference>
<dbReference type="EMBL" id="CM041542">
    <property type="protein sequence ID" value="KAI3365123.1"/>
    <property type="molecule type" value="Genomic_DNA"/>
</dbReference>